<evidence type="ECO:0000313" key="2">
    <source>
        <dbReference type="EMBL" id="OBQ15420.1"/>
    </source>
</evidence>
<dbReference type="Pfam" id="PF14294">
    <property type="entry name" value="DUF4372"/>
    <property type="match status" value="1"/>
</dbReference>
<accession>A0A1B7VFP4</accession>
<dbReference type="InterPro" id="IPR025399">
    <property type="entry name" value="DUF4372"/>
</dbReference>
<organism evidence="2 3">
    <name type="scientific">Aphanizomenon flos-aquae LD13</name>
    <dbReference type="NCBI Taxonomy" id="1710894"/>
    <lineage>
        <taxon>Bacteria</taxon>
        <taxon>Bacillati</taxon>
        <taxon>Cyanobacteriota</taxon>
        <taxon>Cyanophyceae</taxon>
        <taxon>Nostocales</taxon>
        <taxon>Aphanizomenonaceae</taxon>
        <taxon>Aphanizomenon</taxon>
    </lineage>
</organism>
<dbReference type="EMBL" id="LJOY01000199">
    <property type="protein sequence ID" value="OBQ15420.1"/>
    <property type="molecule type" value="Genomic_DNA"/>
</dbReference>
<evidence type="ECO:0000259" key="1">
    <source>
        <dbReference type="Pfam" id="PF14294"/>
    </source>
</evidence>
<feature type="domain" description="DUF4372" evidence="1">
    <location>
        <begin position="11"/>
        <end position="74"/>
    </location>
</feature>
<reference evidence="2 3" key="1">
    <citation type="submission" date="2015-09" db="EMBL/GenBank/DDBJ databases">
        <title>Whole genome shotgun sequence assembly of Aphanizomenon flos-aquae UKL13.</title>
        <authorList>
            <person name="Driscoll C."/>
        </authorList>
    </citation>
    <scope>NUCLEOTIDE SEQUENCE [LARGE SCALE GENOMIC DNA]</scope>
    <source>
        <strain evidence="2">MDT13</strain>
    </source>
</reference>
<name>A0A1B7VFP4_APHFL</name>
<protein>
    <recommendedName>
        <fullName evidence="1">DUF4372 domain-containing protein</fullName>
    </recommendedName>
</protein>
<sequence length="144" mass="16486">MSLFRRNKNSNKPVIRQVIDLIPRFIITKAINRYQSDKYCHKYKTYDQLVALLFGQLCKCSTLEDISVGIGVSETFISDLGLEQSPAKSTMSDGNKKRNWQVFEQLFNELLKYYGSSLAKYSNQTVIEDVKSLTILIRDSSTVS</sequence>
<feature type="non-terminal residue" evidence="2">
    <location>
        <position position="144"/>
    </location>
</feature>
<comment type="caution">
    <text evidence="2">The sequence shown here is derived from an EMBL/GenBank/DDBJ whole genome shotgun (WGS) entry which is preliminary data.</text>
</comment>
<proteinExistence type="predicted"/>
<dbReference type="AlphaFoldDB" id="A0A1B7VFP4"/>
<gene>
    <name evidence="2" type="ORF">AN481_19700</name>
</gene>
<dbReference type="Proteomes" id="UP000092382">
    <property type="component" value="Unassembled WGS sequence"/>
</dbReference>
<evidence type="ECO:0000313" key="3">
    <source>
        <dbReference type="Proteomes" id="UP000092382"/>
    </source>
</evidence>